<evidence type="ECO:0000313" key="1">
    <source>
        <dbReference type="EMBL" id="MDE8698286.1"/>
    </source>
</evidence>
<protein>
    <submittedName>
        <fullName evidence="1">Uncharacterized protein</fullName>
    </submittedName>
</protein>
<evidence type="ECO:0000313" key="2">
    <source>
        <dbReference type="Proteomes" id="UP001221924"/>
    </source>
</evidence>
<sequence length="82" mass="9420">MDRGRIVPACSESEPCSNQVFPSCKWRTEDLTFFLGHYLGPTFERENIKADIYFGTINTSNPDYVQQEIEVVNLLGSRKFVI</sequence>
<name>A0AAW6MAG6_9BACE</name>
<dbReference type="AlphaFoldDB" id="A0AAW6MAG6"/>
<organism evidence="1 2">
    <name type="scientific">Bacteroides cellulosilyticus</name>
    <dbReference type="NCBI Taxonomy" id="246787"/>
    <lineage>
        <taxon>Bacteria</taxon>
        <taxon>Pseudomonadati</taxon>
        <taxon>Bacteroidota</taxon>
        <taxon>Bacteroidia</taxon>
        <taxon>Bacteroidales</taxon>
        <taxon>Bacteroidaceae</taxon>
        <taxon>Bacteroides</taxon>
    </lineage>
</organism>
<dbReference type="Proteomes" id="UP001221924">
    <property type="component" value="Unassembled WGS sequence"/>
</dbReference>
<accession>A0AAW6MAG6</accession>
<comment type="caution">
    <text evidence="1">The sequence shown here is derived from an EMBL/GenBank/DDBJ whole genome shotgun (WGS) entry which is preliminary data.</text>
</comment>
<proteinExistence type="predicted"/>
<gene>
    <name evidence="1" type="ORF">PZH42_30590</name>
</gene>
<dbReference type="EMBL" id="JARFID010000990">
    <property type="protein sequence ID" value="MDE8698286.1"/>
    <property type="molecule type" value="Genomic_DNA"/>
</dbReference>
<feature type="non-terminal residue" evidence="1">
    <location>
        <position position="82"/>
    </location>
</feature>
<reference evidence="1" key="1">
    <citation type="submission" date="2023-03" db="EMBL/GenBank/DDBJ databases">
        <title>DFI Biobank Strains.</title>
        <authorList>
            <person name="Mostad J."/>
            <person name="Paddock L."/>
            <person name="Medina S."/>
            <person name="Waligurski E."/>
            <person name="Barat B."/>
            <person name="Smith R."/>
            <person name="Burgo V."/>
            <person name="Metcalfe C."/>
            <person name="Woodson C."/>
            <person name="Sundararajan A."/>
            <person name="Ramaswamy R."/>
            <person name="Lin H."/>
            <person name="Pamer E.G."/>
        </authorList>
    </citation>
    <scope>NUCLEOTIDE SEQUENCE</scope>
    <source>
        <strain evidence="1">DFI.9.5</strain>
    </source>
</reference>